<feature type="compositionally biased region" description="Polar residues" evidence="1">
    <location>
        <begin position="44"/>
        <end position="54"/>
    </location>
</feature>
<feature type="non-terminal residue" evidence="2">
    <location>
        <position position="1"/>
    </location>
</feature>
<feature type="non-terminal residue" evidence="2">
    <location>
        <position position="79"/>
    </location>
</feature>
<feature type="region of interest" description="Disordered" evidence="1">
    <location>
        <begin position="42"/>
        <end position="79"/>
    </location>
</feature>
<accession>A0A699XS31</accession>
<proteinExistence type="predicted"/>
<evidence type="ECO:0000256" key="1">
    <source>
        <dbReference type="SAM" id="MobiDB-lite"/>
    </source>
</evidence>
<gene>
    <name evidence="2" type="ORF">Tci_932715</name>
</gene>
<dbReference type="AlphaFoldDB" id="A0A699XS31"/>
<sequence length="79" mass="8158">DTIESTRSVLFNSVYIGLDQSRDNLDSAALLAAIDEELDDLGTGDNSSISSWQTDFPAGQPGNPARGAAGSSSGKGKKL</sequence>
<evidence type="ECO:0000313" key="2">
    <source>
        <dbReference type="EMBL" id="GFD60746.1"/>
    </source>
</evidence>
<feature type="compositionally biased region" description="Low complexity" evidence="1">
    <location>
        <begin position="65"/>
        <end position="79"/>
    </location>
</feature>
<name>A0A699XS31_TANCI</name>
<reference evidence="2" key="1">
    <citation type="journal article" date="2019" name="Sci. Rep.">
        <title>Draft genome of Tanacetum cinerariifolium, the natural source of mosquito coil.</title>
        <authorList>
            <person name="Yamashiro T."/>
            <person name="Shiraishi A."/>
            <person name="Satake H."/>
            <person name="Nakayama K."/>
        </authorList>
    </citation>
    <scope>NUCLEOTIDE SEQUENCE</scope>
</reference>
<dbReference type="EMBL" id="BKCJ011881978">
    <property type="protein sequence ID" value="GFD60746.1"/>
    <property type="molecule type" value="Genomic_DNA"/>
</dbReference>
<organism evidence="2">
    <name type="scientific">Tanacetum cinerariifolium</name>
    <name type="common">Dalmatian daisy</name>
    <name type="synonym">Chrysanthemum cinerariifolium</name>
    <dbReference type="NCBI Taxonomy" id="118510"/>
    <lineage>
        <taxon>Eukaryota</taxon>
        <taxon>Viridiplantae</taxon>
        <taxon>Streptophyta</taxon>
        <taxon>Embryophyta</taxon>
        <taxon>Tracheophyta</taxon>
        <taxon>Spermatophyta</taxon>
        <taxon>Magnoliopsida</taxon>
        <taxon>eudicotyledons</taxon>
        <taxon>Gunneridae</taxon>
        <taxon>Pentapetalae</taxon>
        <taxon>asterids</taxon>
        <taxon>campanulids</taxon>
        <taxon>Asterales</taxon>
        <taxon>Asteraceae</taxon>
        <taxon>Asteroideae</taxon>
        <taxon>Anthemideae</taxon>
        <taxon>Anthemidinae</taxon>
        <taxon>Tanacetum</taxon>
    </lineage>
</organism>
<protein>
    <submittedName>
        <fullName evidence="2">Uncharacterized protein</fullName>
    </submittedName>
</protein>
<comment type="caution">
    <text evidence="2">The sequence shown here is derived from an EMBL/GenBank/DDBJ whole genome shotgun (WGS) entry which is preliminary data.</text>
</comment>